<dbReference type="InterPro" id="IPR021858">
    <property type="entry name" value="Fun_TF"/>
</dbReference>
<dbReference type="CDD" id="cd00067">
    <property type="entry name" value="GAL4"/>
    <property type="match status" value="1"/>
</dbReference>
<dbReference type="KEGG" id="mbe:MBM_02125"/>
<gene>
    <name evidence="5" type="ORF">MBM_02125</name>
</gene>
<feature type="region of interest" description="Disordered" evidence="3">
    <location>
        <begin position="187"/>
        <end position="208"/>
    </location>
</feature>
<dbReference type="GO" id="GO:0000976">
    <property type="term" value="F:transcription cis-regulatory region binding"/>
    <property type="evidence" value="ECO:0007669"/>
    <property type="project" value="TreeGrafter"/>
</dbReference>
<accession>K1XHF0</accession>
<dbReference type="HOGENOM" id="CLU_014924_2_0_1"/>
<keyword evidence="6" id="KW-1185">Reference proteome</keyword>
<evidence type="ECO:0000256" key="2">
    <source>
        <dbReference type="ARBA" id="ARBA00023242"/>
    </source>
</evidence>
<evidence type="ECO:0000313" key="5">
    <source>
        <dbReference type="EMBL" id="EKD20173.1"/>
    </source>
</evidence>
<feature type="region of interest" description="Disordered" evidence="3">
    <location>
        <begin position="472"/>
        <end position="495"/>
    </location>
</feature>
<dbReference type="OMA" id="SHTHYTE"/>
<dbReference type="Pfam" id="PF00172">
    <property type="entry name" value="Zn_clus"/>
    <property type="match status" value="1"/>
</dbReference>
<protein>
    <submittedName>
        <fullName evidence="5">Fungal Zn binuclear cluster domain containing protein</fullName>
    </submittedName>
</protein>
<feature type="compositionally biased region" description="Pro residues" evidence="3">
    <location>
        <begin position="478"/>
        <end position="495"/>
    </location>
</feature>
<evidence type="ECO:0000313" key="6">
    <source>
        <dbReference type="Proteomes" id="UP000006753"/>
    </source>
</evidence>
<feature type="region of interest" description="Disordered" evidence="3">
    <location>
        <begin position="138"/>
        <end position="169"/>
    </location>
</feature>
<organism evidence="5 6">
    <name type="scientific">Marssonina brunnea f. sp. multigermtubi (strain MB_m1)</name>
    <name type="common">Marssonina leaf spot fungus</name>
    <dbReference type="NCBI Taxonomy" id="1072389"/>
    <lineage>
        <taxon>Eukaryota</taxon>
        <taxon>Fungi</taxon>
        <taxon>Dikarya</taxon>
        <taxon>Ascomycota</taxon>
        <taxon>Pezizomycotina</taxon>
        <taxon>Leotiomycetes</taxon>
        <taxon>Helotiales</taxon>
        <taxon>Drepanopezizaceae</taxon>
        <taxon>Drepanopeziza</taxon>
    </lineage>
</organism>
<proteinExistence type="predicted"/>
<dbReference type="GO" id="GO:0005634">
    <property type="term" value="C:nucleus"/>
    <property type="evidence" value="ECO:0007669"/>
    <property type="project" value="UniProtKB-SubCell"/>
</dbReference>
<dbReference type="EMBL" id="JH921430">
    <property type="protein sequence ID" value="EKD20173.1"/>
    <property type="molecule type" value="Genomic_DNA"/>
</dbReference>
<dbReference type="InterPro" id="IPR036864">
    <property type="entry name" value="Zn2-C6_fun-type_DNA-bd_sf"/>
</dbReference>
<dbReference type="eggNOG" id="ENOG502S9U8">
    <property type="taxonomic scope" value="Eukaryota"/>
</dbReference>
<dbReference type="GO" id="GO:0008270">
    <property type="term" value="F:zinc ion binding"/>
    <property type="evidence" value="ECO:0007669"/>
    <property type="project" value="InterPro"/>
</dbReference>
<evidence type="ECO:0000256" key="3">
    <source>
        <dbReference type="SAM" id="MobiDB-lite"/>
    </source>
</evidence>
<comment type="subcellular location">
    <subcellularLocation>
        <location evidence="1">Nucleus</location>
    </subcellularLocation>
</comment>
<dbReference type="SUPFAM" id="SSF57701">
    <property type="entry name" value="Zn2/Cys6 DNA-binding domain"/>
    <property type="match status" value="1"/>
</dbReference>
<keyword evidence="2" id="KW-0539">Nucleus</keyword>
<dbReference type="Proteomes" id="UP000006753">
    <property type="component" value="Unassembled WGS sequence"/>
</dbReference>
<dbReference type="GO" id="GO:0000981">
    <property type="term" value="F:DNA-binding transcription factor activity, RNA polymerase II-specific"/>
    <property type="evidence" value="ECO:0007669"/>
    <property type="project" value="InterPro"/>
</dbReference>
<feature type="domain" description="Zn(2)-C6 fungal-type" evidence="4">
    <location>
        <begin position="158"/>
        <end position="187"/>
    </location>
</feature>
<dbReference type="Pfam" id="PF11951">
    <property type="entry name" value="Fungal_trans_2"/>
    <property type="match status" value="1"/>
</dbReference>
<dbReference type="OrthoDB" id="25818at2759"/>
<dbReference type="InterPro" id="IPR001138">
    <property type="entry name" value="Zn2Cys6_DnaBD"/>
</dbReference>
<dbReference type="STRING" id="1072389.K1XHF0"/>
<sequence length="740" mass="81858">MESLGYRSTLVSAQTEEGGGSPWLAWLEVVGFRLMTRYEHLRKLCQNKKRDLMRIFARSTSVLRSFPTPMHHVVGISLPRPKPPSGAQELREPHTDLRLAKRVHTLVSYPPHYSSTYTCNIKIILTLADWGSSKEKVLTSHPVHPLPRKVPPSSNSKRAQKKKCNENRPQCDRCQERGLNCEYEAVKPRKKRRTSSAGSALSLRSEDSDRWPGRFGNGRIFYDQTSEFGVSKWEIDSVYQYPGSDESGEWETPYGIDVEEIIRTDLVPTAPAVSMTVAGSRSQYPDLAMIAPSPVASPLLEFCAPVFEEFTDRTNRRALVDHFCNVLSHLIVFKEDNGNPFRQLVLPLSHASSPIMNAIFALSSAHLEYRGVVNQEKSLDFHNKALQGLANLIEQNDQSNREEVLGAIMLLVYYEVLVQRGDSNIVNGHLKGAMTIMKSGPQLNTPTSQFLEHAFRFYDVIAALSLGTAPNSSTQPAVPSPFPTPPSPSGSIPPSPLSAVDTLLGLSTDLWPIIHRLSHLLPNKHSLEAAIAAGETSKATVLRTELESTSQAIENALTSWRPTFFTTTTTSSSCSSSPPTASPDSSTLPLLLQTQTPRIQSIYHNASAYRHSSLIYLHRTIRGLPRSHPAVQKHTHLALRACASVVSLAAQCLDGPMSALLWPLFVAACEATSAPDREMALAAFCGIERRQGMTNISRAWEVVREVWRRVDDEAEGGGEGLGHVSWRAICEERGFIIVFG</sequence>
<dbReference type="GO" id="GO:0045944">
    <property type="term" value="P:positive regulation of transcription by RNA polymerase II"/>
    <property type="evidence" value="ECO:0007669"/>
    <property type="project" value="TreeGrafter"/>
</dbReference>
<reference evidence="5 6" key="1">
    <citation type="journal article" date="2012" name="BMC Genomics">
        <title>Sequencing the genome of Marssonina brunnea reveals fungus-poplar co-evolution.</title>
        <authorList>
            <person name="Zhu S."/>
            <person name="Cao Y.-Z."/>
            <person name="Jiang C."/>
            <person name="Tan B.-Y."/>
            <person name="Wang Z."/>
            <person name="Feng S."/>
            <person name="Zhang L."/>
            <person name="Su X.-H."/>
            <person name="Brejova B."/>
            <person name="Vinar T."/>
            <person name="Xu M."/>
            <person name="Wang M.-X."/>
            <person name="Zhang S.-G."/>
            <person name="Huang M.-R."/>
            <person name="Wu R."/>
            <person name="Zhou Y."/>
        </authorList>
    </citation>
    <scope>NUCLEOTIDE SEQUENCE [LARGE SCALE GENOMIC DNA]</scope>
    <source>
        <strain evidence="5 6">MB_m1</strain>
    </source>
</reference>
<evidence type="ECO:0000259" key="4">
    <source>
        <dbReference type="Pfam" id="PF00172"/>
    </source>
</evidence>
<dbReference type="InParanoid" id="K1XHF0"/>
<dbReference type="AlphaFoldDB" id="K1XHF0"/>
<dbReference type="PANTHER" id="PTHR37534:SF15">
    <property type="entry name" value="ZN(II)2CYS6 TRANSCRIPTION FACTOR (EUROFUNG)"/>
    <property type="match status" value="1"/>
</dbReference>
<dbReference type="Gene3D" id="4.10.240.10">
    <property type="entry name" value="Zn(2)-C6 fungal-type DNA-binding domain"/>
    <property type="match status" value="1"/>
</dbReference>
<name>K1XHF0_MARBU</name>
<dbReference type="CDD" id="cd12148">
    <property type="entry name" value="fungal_TF_MHR"/>
    <property type="match status" value="1"/>
</dbReference>
<evidence type="ECO:0000256" key="1">
    <source>
        <dbReference type="ARBA" id="ARBA00004123"/>
    </source>
</evidence>
<dbReference type="PANTHER" id="PTHR37534">
    <property type="entry name" value="TRANSCRIPTIONAL ACTIVATOR PROTEIN UGA3"/>
    <property type="match status" value="1"/>
</dbReference>